<dbReference type="PANTHER" id="PTHR35400">
    <property type="entry name" value="SLR1083 PROTEIN"/>
    <property type="match status" value="1"/>
</dbReference>
<dbReference type="SUPFAM" id="SSF52980">
    <property type="entry name" value="Restriction endonuclease-like"/>
    <property type="match status" value="1"/>
</dbReference>
<organism evidence="2 3">
    <name type="scientific">Sorangium cellulosum</name>
    <name type="common">Polyangium cellulosum</name>
    <dbReference type="NCBI Taxonomy" id="56"/>
    <lineage>
        <taxon>Bacteria</taxon>
        <taxon>Pseudomonadati</taxon>
        <taxon>Myxococcota</taxon>
        <taxon>Polyangia</taxon>
        <taxon>Polyangiales</taxon>
        <taxon>Polyangiaceae</taxon>
        <taxon>Sorangium</taxon>
    </lineage>
</organism>
<accession>A0A4P2QHW2</accession>
<dbReference type="PANTHER" id="PTHR35400:SF3">
    <property type="entry name" value="SLL1072 PROTEIN"/>
    <property type="match status" value="1"/>
</dbReference>
<dbReference type="EMBL" id="CP012672">
    <property type="protein sequence ID" value="AUX29577.1"/>
    <property type="molecule type" value="Genomic_DNA"/>
</dbReference>
<dbReference type="AlphaFoldDB" id="A0A4P2QHW2"/>
<feature type="domain" description="Putative restriction endonuclease" evidence="1">
    <location>
        <begin position="133"/>
        <end position="297"/>
    </location>
</feature>
<protein>
    <recommendedName>
        <fullName evidence="1">Putative restriction endonuclease domain-containing protein</fullName>
    </recommendedName>
</protein>
<dbReference type="Pfam" id="PF05685">
    <property type="entry name" value="Uma2"/>
    <property type="match status" value="1"/>
</dbReference>
<dbReference type="CDD" id="cd06260">
    <property type="entry name" value="DUF820-like"/>
    <property type="match status" value="1"/>
</dbReference>
<evidence type="ECO:0000313" key="2">
    <source>
        <dbReference type="EMBL" id="AUX29577.1"/>
    </source>
</evidence>
<name>A0A4P2QHW2_SORCE</name>
<dbReference type="Proteomes" id="UP000295497">
    <property type="component" value="Chromosome"/>
</dbReference>
<proteinExistence type="predicted"/>
<sequence>MLGSSQAARVAELIRRSDPDAVIVEADAALAAEVAAALEAEPAAAAIPGVERVLAVQLGHRRSIPWLDGDGVSAVGHHDGADHEARLVGRQERDDLGDLLGRGRATDGALARGDLLSSGMTASAPKAARPATLEDLLAIPEEERRHELIEGSIVEKGAATGEHGAVQRKLSAYVDPYDQRPGGRRPGGWWFATEVDVHVDAANTVRPDAVGWRRDRVPERPRGIPIMVRPDWICEILSTNKRNDLIKKKRVYHRHQVPHYWIIDPEEETLAVYRWTQEGYVEILAAERGEQVRAEPFEATPLQVGVLFGDDEADEPAREP</sequence>
<gene>
    <name evidence="2" type="ORF">SOCE836_016680</name>
</gene>
<dbReference type="InterPro" id="IPR008538">
    <property type="entry name" value="Uma2"/>
</dbReference>
<evidence type="ECO:0000259" key="1">
    <source>
        <dbReference type="Pfam" id="PF05685"/>
    </source>
</evidence>
<dbReference type="InterPro" id="IPR011335">
    <property type="entry name" value="Restrct_endonuc-II-like"/>
</dbReference>
<evidence type="ECO:0000313" key="3">
    <source>
        <dbReference type="Proteomes" id="UP000295497"/>
    </source>
</evidence>
<reference evidence="2 3" key="1">
    <citation type="submission" date="2015-09" db="EMBL/GenBank/DDBJ databases">
        <title>Sorangium comparison.</title>
        <authorList>
            <person name="Zaburannyi N."/>
            <person name="Bunk B."/>
            <person name="Overmann J."/>
            <person name="Mueller R."/>
        </authorList>
    </citation>
    <scope>NUCLEOTIDE SEQUENCE [LARGE SCALE GENOMIC DNA]</scope>
    <source>
        <strain evidence="2 3">So ce836</strain>
    </source>
</reference>
<dbReference type="Gene3D" id="3.90.1570.10">
    <property type="entry name" value="tt1808, chain A"/>
    <property type="match status" value="1"/>
</dbReference>
<dbReference type="InterPro" id="IPR012296">
    <property type="entry name" value="Nuclease_put_TT1808"/>
</dbReference>